<name>A0A5J5F056_9PEZI</name>
<dbReference type="AlphaFoldDB" id="A0A5J5F056"/>
<dbReference type="Proteomes" id="UP000326924">
    <property type="component" value="Unassembled WGS sequence"/>
</dbReference>
<reference evidence="12 13" key="1">
    <citation type="submission" date="2019-09" db="EMBL/GenBank/DDBJ databases">
        <title>Draft genome of the ectomycorrhizal ascomycete Sphaerosporella brunnea.</title>
        <authorList>
            <consortium name="DOE Joint Genome Institute"/>
            <person name="Benucci G.M."/>
            <person name="Marozzi G."/>
            <person name="Antonielli L."/>
            <person name="Sanchez S."/>
            <person name="Marco P."/>
            <person name="Wang X."/>
            <person name="Falini L.B."/>
            <person name="Barry K."/>
            <person name="Haridas S."/>
            <person name="Lipzen A."/>
            <person name="Labutti K."/>
            <person name="Grigoriev I.V."/>
            <person name="Murat C."/>
            <person name="Martin F."/>
            <person name="Albertini E."/>
            <person name="Donnini D."/>
            <person name="Bonito G."/>
        </authorList>
    </citation>
    <scope>NUCLEOTIDE SEQUENCE [LARGE SCALE GENOMIC DNA]</scope>
    <source>
        <strain evidence="12 13">Sb_GMNB300</strain>
    </source>
</reference>
<comment type="subcellular location">
    <subcellularLocation>
        <location evidence="1 10">Nucleus</location>
    </subcellularLocation>
</comment>
<dbReference type="CDD" id="cd00200">
    <property type="entry name" value="WD40"/>
    <property type="match status" value="1"/>
</dbReference>
<evidence type="ECO:0000256" key="4">
    <source>
        <dbReference type="ARBA" id="ARBA00022737"/>
    </source>
</evidence>
<keyword evidence="3 10" id="KW-0507">mRNA processing</keyword>
<dbReference type="InterPro" id="IPR020472">
    <property type="entry name" value="WD40_PAC1"/>
</dbReference>
<evidence type="ECO:0000256" key="10">
    <source>
        <dbReference type="RuleBase" id="RU369034"/>
    </source>
</evidence>
<dbReference type="PRINTS" id="PR00320">
    <property type="entry name" value="GPROTEINBRPT"/>
</dbReference>
<evidence type="ECO:0000256" key="2">
    <source>
        <dbReference type="ARBA" id="ARBA00022574"/>
    </source>
</evidence>
<dbReference type="PROSITE" id="PS50294">
    <property type="entry name" value="WD_REPEATS_REGION"/>
    <property type="match status" value="2"/>
</dbReference>
<dbReference type="FunFam" id="2.130.10.10:FF:001039">
    <property type="entry name" value="Polyadenylation factor subunit 2"/>
    <property type="match status" value="1"/>
</dbReference>
<evidence type="ECO:0000256" key="5">
    <source>
        <dbReference type="ARBA" id="ARBA00022829"/>
    </source>
</evidence>
<keyword evidence="2 9" id="KW-0853">WD repeat</keyword>
<evidence type="ECO:0000256" key="6">
    <source>
        <dbReference type="ARBA" id="ARBA00023242"/>
    </source>
</evidence>
<feature type="region of interest" description="Disordered" evidence="11">
    <location>
        <begin position="533"/>
        <end position="639"/>
    </location>
</feature>
<keyword evidence="6 10" id="KW-0539">Nucleus</keyword>
<feature type="repeat" description="WD" evidence="9">
    <location>
        <begin position="110"/>
        <end position="142"/>
    </location>
</feature>
<evidence type="ECO:0000256" key="11">
    <source>
        <dbReference type="SAM" id="MobiDB-lite"/>
    </source>
</evidence>
<dbReference type="PANTHER" id="PTHR22836:SF0">
    <property type="entry name" value="PRE-MRNA 3' END PROCESSING PROTEIN WDR33"/>
    <property type="match status" value="1"/>
</dbReference>
<evidence type="ECO:0000313" key="12">
    <source>
        <dbReference type="EMBL" id="KAA8908355.1"/>
    </source>
</evidence>
<proteinExistence type="predicted"/>
<dbReference type="Pfam" id="PF00400">
    <property type="entry name" value="WD40"/>
    <property type="match status" value="6"/>
</dbReference>
<comment type="caution">
    <text evidence="12">The sequence shown here is derived from an EMBL/GenBank/DDBJ whole genome shotgun (WGS) entry which is preliminary data.</text>
</comment>
<feature type="repeat" description="WD" evidence="9">
    <location>
        <begin position="235"/>
        <end position="276"/>
    </location>
</feature>
<feature type="repeat" description="WD" evidence="9">
    <location>
        <begin position="277"/>
        <end position="312"/>
    </location>
</feature>
<dbReference type="GO" id="GO:0031124">
    <property type="term" value="P:mRNA 3'-end processing"/>
    <property type="evidence" value="ECO:0007669"/>
    <property type="project" value="UniProtKB-UniRule"/>
</dbReference>
<dbReference type="InterPro" id="IPR015943">
    <property type="entry name" value="WD40/YVTN_repeat-like_dom_sf"/>
</dbReference>
<keyword evidence="5" id="KW-0159">Chromosome partition</keyword>
<dbReference type="InParanoid" id="A0A5J5F056"/>
<dbReference type="FunCoup" id="A0A5J5F056">
    <property type="interactions" value="228"/>
</dbReference>
<feature type="compositionally biased region" description="Basic and acidic residues" evidence="11">
    <location>
        <begin position="26"/>
        <end position="39"/>
    </location>
</feature>
<dbReference type="Gene3D" id="2.130.10.10">
    <property type="entry name" value="YVTN repeat-like/Quinoprotein amine dehydrogenase"/>
    <property type="match status" value="2"/>
</dbReference>
<dbReference type="PROSITE" id="PS50082">
    <property type="entry name" value="WD_REPEATS_2"/>
    <property type="match status" value="6"/>
</dbReference>
<dbReference type="FunFam" id="2.130.10.10:FF:002008">
    <property type="entry name" value="Polyadenylation factor subunit 2"/>
    <property type="match status" value="1"/>
</dbReference>
<dbReference type="EMBL" id="VXIS01000069">
    <property type="protein sequence ID" value="KAA8908355.1"/>
    <property type="molecule type" value="Genomic_DNA"/>
</dbReference>
<dbReference type="GO" id="GO:0007059">
    <property type="term" value="P:chromosome segregation"/>
    <property type="evidence" value="ECO:0007669"/>
    <property type="project" value="UniProtKB-KW"/>
</dbReference>
<feature type="repeat" description="WD" evidence="9">
    <location>
        <begin position="377"/>
        <end position="408"/>
    </location>
</feature>
<feature type="compositionally biased region" description="Pro residues" evidence="11">
    <location>
        <begin position="483"/>
        <end position="505"/>
    </location>
</feature>
<comment type="function">
    <text evidence="7">Required for 3'-end cleavage and polyadenylation of pre-mRNAs. Also involved in chromosome segregation where it has a role in chromosome attachment to the mitotic spindle.</text>
</comment>
<sequence length="639" mass="69683">MARYEDRDRDGGSYQHDRNAGGVGADRGDRGDRGERDGPYNRGRPLHRRPVTDYGTPVAKWMANRVMEWRGISHDHLRPTSPWTIDLLPPAAYRDNPAMSIPTKHIHASLNKIKHPINVVKWTPEGRRLLTGSSSGEFTLWNGMGFNFETIMQAHDCAIRVCQYSHGGDWLLSGDQDGIVKYWQPNFNNVKILQAHNEPVRDLSFSPTDTKFVTASDDGTLKIWNFNEGVEERTLTGHGWDVKSVDWHPTKGLIVSGSKDHLVKLWDPRTARCLTTLHGHKNTISKSLFQPSRGDLLATCARDQTCRIFDLRAMKDFCVLRGHEKDISSLAWHPFHPALISTGGSDGAINHYLIDELPQGSVNSASATIIHPAASIPYAHEYAIWSMEYHPLGHILCSGSNDRITRFWTRPRPGESDSFRDRYHIGEEAAAAMGTYDRRRRYRQEEEEQEEQDEADALVDQNAMQPGQQQQPQLPGMGNIPGFLPPPPPPPPGGMPGIPPPPIPFSGPGALPALPGLSTADFSSLAGLFPGGLPPPGSLPPPPLPLPAGALPPPLPGFIPPLPLPGFQLPGLSGPPGIPGIGGPPVPGLSGAPNGGDDSTSRDSSSGGGGGIRRRGPLPSQKDSMREAQRSGFGRQQQH</sequence>
<evidence type="ECO:0000256" key="9">
    <source>
        <dbReference type="PROSITE-ProRule" id="PRU00221"/>
    </source>
</evidence>
<dbReference type="InterPro" id="IPR001680">
    <property type="entry name" value="WD40_rpt"/>
</dbReference>
<feature type="compositionally biased region" description="Low complexity" evidence="11">
    <location>
        <begin position="464"/>
        <end position="482"/>
    </location>
</feature>
<feature type="region of interest" description="Disordered" evidence="11">
    <location>
        <begin position="1"/>
        <end position="52"/>
    </location>
</feature>
<feature type="region of interest" description="Disordered" evidence="11">
    <location>
        <begin position="436"/>
        <end position="512"/>
    </location>
</feature>
<organism evidence="12 13">
    <name type="scientific">Sphaerosporella brunnea</name>
    <dbReference type="NCBI Taxonomy" id="1250544"/>
    <lineage>
        <taxon>Eukaryota</taxon>
        <taxon>Fungi</taxon>
        <taxon>Dikarya</taxon>
        <taxon>Ascomycota</taxon>
        <taxon>Pezizomycotina</taxon>
        <taxon>Pezizomycetes</taxon>
        <taxon>Pezizales</taxon>
        <taxon>Pyronemataceae</taxon>
        <taxon>Sphaerosporella</taxon>
    </lineage>
</organism>
<feature type="compositionally biased region" description="Pro residues" evidence="11">
    <location>
        <begin position="533"/>
        <end position="564"/>
    </location>
</feature>
<feature type="compositionally biased region" description="Acidic residues" evidence="11">
    <location>
        <begin position="445"/>
        <end position="457"/>
    </location>
</feature>
<dbReference type="InterPro" id="IPR045245">
    <property type="entry name" value="Pfs2-like"/>
</dbReference>
<feature type="repeat" description="WD" evidence="9">
    <location>
        <begin position="152"/>
        <end position="184"/>
    </location>
</feature>
<dbReference type="SUPFAM" id="SSF50978">
    <property type="entry name" value="WD40 repeat-like"/>
    <property type="match status" value="1"/>
</dbReference>
<feature type="compositionally biased region" description="Low complexity" evidence="11">
    <location>
        <begin position="588"/>
        <end position="605"/>
    </location>
</feature>
<feature type="repeat" description="WD" evidence="9">
    <location>
        <begin position="193"/>
        <end position="234"/>
    </location>
</feature>
<feature type="compositionally biased region" description="Pro residues" evidence="11">
    <location>
        <begin position="576"/>
        <end position="587"/>
    </location>
</feature>
<gene>
    <name evidence="12" type="ORF">FN846DRAFT_665424</name>
</gene>
<evidence type="ECO:0000313" key="13">
    <source>
        <dbReference type="Proteomes" id="UP000326924"/>
    </source>
</evidence>
<dbReference type="PANTHER" id="PTHR22836">
    <property type="entry name" value="WD40 REPEAT PROTEIN"/>
    <property type="match status" value="1"/>
</dbReference>
<keyword evidence="4" id="KW-0677">Repeat</keyword>
<dbReference type="OrthoDB" id="16717at2759"/>
<dbReference type="InterPro" id="IPR036322">
    <property type="entry name" value="WD40_repeat_dom_sf"/>
</dbReference>
<evidence type="ECO:0000256" key="8">
    <source>
        <dbReference type="ARBA" id="ARBA00026154"/>
    </source>
</evidence>
<evidence type="ECO:0000256" key="7">
    <source>
        <dbReference type="ARBA" id="ARBA00025498"/>
    </source>
</evidence>
<keyword evidence="13" id="KW-1185">Reference proteome</keyword>
<evidence type="ECO:0000256" key="3">
    <source>
        <dbReference type="ARBA" id="ARBA00022664"/>
    </source>
</evidence>
<dbReference type="GO" id="GO:0005847">
    <property type="term" value="C:mRNA cleavage and polyadenylation specificity factor complex"/>
    <property type="evidence" value="ECO:0007669"/>
    <property type="project" value="TreeGrafter"/>
</dbReference>
<feature type="compositionally biased region" description="Basic and acidic residues" evidence="11">
    <location>
        <begin position="1"/>
        <end position="19"/>
    </location>
</feature>
<accession>A0A5J5F056</accession>
<protein>
    <recommendedName>
        <fullName evidence="8 10">Polyadenylation factor subunit 2</fullName>
    </recommendedName>
</protein>
<evidence type="ECO:0000256" key="1">
    <source>
        <dbReference type="ARBA" id="ARBA00004123"/>
    </source>
</evidence>
<dbReference type="SMART" id="SM00320">
    <property type="entry name" value="WD40"/>
    <property type="match status" value="7"/>
</dbReference>